<comment type="caution">
    <text evidence="1">The sequence shown here is derived from an EMBL/GenBank/DDBJ whole genome shotgun (WGS) entry which is preliminary data.</text>
</comment>
<dbReference type="AlphaFoldDB" id="A0A6A1TTP2"/>
<name>A0A6A1TTP2_NEOGA</name>
<evidence type="ECO:0000313" key="1">
    <source>
        <dbReference type="EMBL" id="KAB1087490.1"/>
    </source>
</evidence>
<dbReference type="RefSeq" id="WP_151043411.1">
    <property type="nucleotide sequence ID" value="NZ_VZUL01000002.1"/>
</dbReference>
<dbReference type="Proteomes" id="UP000386575">
    <property type="component" value="Unassembled WGS sequence"/>
</dbReference>
<organism evidence="1 2">
    <name type="scientific">Neorhizobium galegae</name>
    <name type="common">Rhizobium galegae</name>
    <dbReference type="NCBI Taxonomy" id="399"/>
    <lineage>
        <taxon>Bacteria</taxon>
        <taxon>Pseudomonadati</taxon>
        <taxon>Pseudomonadota</taxon>
        <taxon>Alphaproteobacteria</taxon>
        <taxon>Hyphomicrobiales</taxon>
        <taxon>Rhizobiaceae</taxon>
        <taxon>Rhizobium/Agrobacterium group</taxon>
        <taxon>Neorhizobium</taxon>
    </lineage>
</organism>
<sequence length="240" mass="26377">MSDFFEYSFRIIGPKPDTIAMARLATYMGELARLMGSHENVHFGRIEDQSVSIVAFASPSEIPLISPRLRAASRGEANSDIASSWKRINEHLAEDGWAAEMRLPRSTELIVFPGKAKAATTLRSINQPTSVQGRLIRIEGAGDVVRVGLDIDGDLTARISLDAHNAQQLATFFHRHVRLSGEGRWKRDSEGRWSLESLTASSFEVLDEGDLKAVLHSLSETIPPGSGQEIIKAVDELRSA</sequence>
<reference evidence="1 2" key="1">
    <citation type="submission" date="2019-09" db="EMBL/GenBank/DDBJ databases">
        <title>Genome sequencing of Ng87 strain.</title>
        <authorList>
            <person name="Karasev E.S."/>
            <person name="Andronov E."/>
        </authorList>
    </citation>
    <scope>NUCLEOTIDE SEQUENCE [LARGE SCALE GENOMIC DNA]</scope>
    <source>
        <strain evidence="1 2">Ng87</strain>
    </source>
</reference>
<evidence type="ECO:0000313" key="2">
    <source>
        <dbReference type="Proteomes" id="UP000386575"/>
    </source>
</evidence>
<proteinExistence type="predicted"/>
<protein>
    <submittedName>
        <fullName evidence="1">Uncharacterized protein</fullName>
    </submittedName>
</protein>
<gene>
    <name evidence="1" type="ORF">F4V91_14275</name>
</gene>
<dbReference type="EMBL" id="VZUL01000002">
    <property type="protein sequence ID" value="KAB1087490.1"/>
    <property type="molecule type" value="Genomic_DNA"/>
</dbReference>
<accession>A0A6A1TTP2</accession>